<gene>
    <name evidence="3" type="ORF">AFL01nite_08380</name>
</gene>
<feature type="region of interest" description="Disordered" evidence="1">
    <location>
        <begin position="179"/>
        <end position="210"/>
    </location>
</feature>
<evidence type="ECO:0008006" key="5">
    <source>
        <dbReference type="Google" id="ProtNLM"/>
    </source>
</evidence>
<dbReference type="AlphaFoldDB" id="A0A512HSS5"/>
<evidence type="ECO:0000313" key="3">
    <source>
        <dbReference type="EMBL" id="GEO88511.1"/>
    </source>
</evidence>
<accession>A0A512HSS5</accession>
<name>A0A512HSS5_9ACTN</name>
<feature type="transmembrane region" description="Helical" evidence="2">
    <location>
        <begin position="74"/>
        <end position="94"/>
    </location>
</feature>
<evidence type="ECO:0000256" key="1">
    <source>
        <dbReference type="SAM" id="MobiDB-lite"/>
    </source>
</evidence>
<comment type="caution">
    <text evidence="3">The sequence shown here is derived from an EMBL/GenBank/DDBJ whole genome shotgun (WGS) entry which is preliminary data.</text>
</comment>
<keyword evidence="2" id="KW-1133">Transmembrane helix</keyword>
<sequence>MGTMADPANSRSAGLSSAGPGTRTGTETWVRRIVVGLVLVVLALVVYGLLAAALPRWWSQRIGNQVDGRMTVGIFWGLFYGFVFSFLPVLVAWQARRPFLKWPWKIAVVVVALALAAPNWLTLSISLGDNSASDAGWITLVNEAPGFQWATFFGALAGVIAALALVTLTAAARRRKHQVHELKGQMAERDAQQPGTAPSNELHREEPPHA</sequence>
<keyword evidence="2" id="KW-0812">Transmembrane</keyword>
<feature type="transmembrane region" description="Helical" evidence="2">
    <location>
        <begin position="106"/>
        <end position="127"/>
    </location>
</feature>
<organism evidence="3 4">
    <name type="scientific">Aeromicrobium flavum</name>
    <dbReference type="NCBI Taxonomy" id="416568"/>
    <lineage>
        <taxon>Bacteria</taxon>
        <taxon>Bacillati</taxon>
        <taxon>Actinomycetota</taxon>
        <taxon>Actinomycetes</taxon>
        <taxon>Propionibacteriales</taxon>
        <taxon>Nocardioidaceae</taxon>
        <taxon>Aeromicrobium</taxon>
    </lineage>
</organism>
<reference evidence="3 4" key="1">
    <citation type="submission" date="2019-07" db="EMBL/GenBank/DDBJ databases">
        <title>Whole genome shotgun sequence of Aeromicrobium flavum NBRC 107625.</title>
        <authorList>
            <person name="Hosoyama A."/>
            <person name="Uohara A."/>
            <person name="Ohji S."/>
            <person name="Ichikawa N."/>
        </authorList>
    </citation>
    <scope>NUCLEOTIDE SEQUENCE [LARGE SCALE GENOMIC DNA]</scope>
    <source>
        <strain evidence="3 4">NBRC 107625</strain>
    </source>
</reference>
<feature type="transmembrane region" description="Helical" evidence="2">
    <location>
        <begin position="147"/>
        <end position="168"/>
    </location>
</feature>
<protein>
    <recommendedName>
        <fullName evidence="5">Permease</fullName>
    </recommendedName>
</protein>
<dbReference type="EMBL" id="BJZQ01000002">
    <property type="protein sequence ID" value="GEO88511.1"/>
    <property type="molecule type" value="Genomic_DNA"/>
</dbReference>
<keyword evidence="2" id="KW-0472">Membrane</keyword>
<feature type="compositionally biased region" description="Basic and acidic residues" evidence="1">
    <location>
        <begin position="179"/>
        <end position="191"/>
    </location>
</feature>
<keyword evidence="4" id="KW-1185">Reference proteome</keyword>
<feature type="compositionally biased region" description="Basic and acidic residues" evidence="1">
    <location>
        <begin position="201"/>
        <end position="210"/>
    </location>
</feature>
<evidence type="ECO:0000313" key="4">
    <source>
        <dbReference type="Proteomes" id="UP000321769"/>
    </source>
</evidence>
<proteinExistence type="predicted"/>
<feature type="transmembrane region" description="Helical" evidence="2">
    <location>
        <begin position="33"/>
        <end position="54"/>
    </location>
</feature>
<dbReference type="Proteomes" id="UP000321769">
    <property type="component" value="Unassembled WGS sequence"/>
</dbReference>
<evidence type="ECO:0000256" key="2">
    <source>
        <dbReference type="SAM" id="Phobius"/>
    </source>
</evidence>
<feature type="region of interest" description="Disordered" evidence="1">
    <location>
        <begin position="1"/>
        <end position="23"/>
    </location>
</feature>